<reference evidence="3" key="1">
    <citation type="submission" date="2016-10" db="EMBL/GenBank/DDBJ databases">
        <authorList>
            <person name="Varghese N."/>
            <person name="Submissions S."/>
        </authorList>
    </citation>
    <scope>NUCLEOTIDE SEQUENCE [LARGE SCALE GENOMIC DNA]</scope>
    <source>
        <strain evidence="3">DSM 13078</strain>
    </source>
</reference>
<dbReference type="EMBL" id="FOKW01000008">
    <property type="protein sequence ID" value="SFC41005.1"/>
    <property type="molecule type" value="Genomic_DNA"/>
</dbReference>
<organism evidence="2 3">
    <name type="scientific">Natronobacterium haloterrestre</name>
    <name type="common">Halobiforma haloterrestris</name>
    <dbReference type="NCBI Taxonomy" id="148448"/>
    <lineage>
        <taxon>Archaea</taxon>
        <taxon>Methanobacteriati</taxon>
        <taxon>Methanobacteriota</taxon>
        <taxon>Stenosarchaea group</taxon>
        <taxon>Halobacteria</taxon>
        <taxon>Halobacteriales</taxon>
        <taxon>Natrialbaceae</taxon>
        <taxon>Natronobacterium</taxon>
    </lineage>
</organism>
<keyword evidence="2" id="KW-0378">Hydrolase</keyword>
<name>A0A1I1IXV6_NATHA</name>
<keyword evidence="1" id="KW-1133">Transmembrane helix</keyword>
<evidence type="ECO:0000256" key="1">
    <source>
        <dbReference type="SAM" id="Phobius"/>
    </source>
</evidence>
<keyword evidence="1" id="KW-0472">Membrane</keyword>
<feature type="transmembrane region" description="Helical" evidence="1">
    <location>
        <begin position="132"/>
        <end position="155"/>
    </location>
</feature>
<dbReference type="GO" id="GO:0016787">
    <property type="term" value="F:hydrolase activity"/>
    <property type="evidence" value="ECO:0007669"/>
    <property type="project" value="UniProtKB-KW"/>
</dbReference>
<evidence type="ECO:0000313" key="3">
    <source>
        <dbReference type="Proteomes" id="UP000199161"/>
    </source>
</evidence>
<gene>
    <name evidence="2" type="ORF">SAMN05444422_10831</name>
</gene>
<dbReference type="OrthoDB" id="241062at2157"/>
<keyword evidence="3" id="KW-1185">Reference proteome</keyword>
<dbReference type="Proteomes" id="UP000199161">
    <property type="component" value="Unassembled WGS sequence"/>
</dbReference>
<feature type="transmembrane region" description="Helical" evidence="1">
    <location>
        <begin position="92"/>
        <end position="112"/>
    </location>
</feature>
<sequence>MAELLSHVLVAYVCFTVASWKLDWLTKRWVAVGTIGALLPDLNRIGLFVSDATLEAAFGVPFRIGAIHTLGGTLLLAGVGAVVVADEHRRAFGVLLAGGLSHLLVDALKMYADGVAGTWLYPITWLRHPTPNLYVSSDPLVFLSTGALAAVVYFVDRLRTR</sequence>
<dbReference type="Pfam" id="PF04307">
    <property type="entry name" value="YdjM"/>
    <property type="match status" value="1"/>
</dbReference>
<evidence type="ECO:0000313" key="2">
    <source>
        <dbReference type="EMBL" id="SFC41005.1"/>
    </source>
</evidence>
<dbReference type="AlphaFoldDB" id="A0A1I1IXV6"/>
<accession>A0A1I1IXV6</accession>
<dbReference type="RefSeq" id="WP_089788887.1">
    <property type="nucleotide sequence ID" value="NZ_FOKW01000008.1"/>
</dbReference>
<proteinExistence type="predicted"/>
<protein>
    <submittedName>
        <fullName evidence="2">LexA-binding, inner membrane-associated putative hydrolase</fullName>
    </submittedName>
</protein>
<feature type="transmembrane region" description="Helical" evidence="1">
    <location>
        <begin position="64"/>
        <end position="85"/>
    </location>
</feature>
<keyword evidence="1" id="KW-0812">Transmembrane</keyword>
<dbReference type="InterPro" id="IPR007404">
    <property type="entry name" value="YdjM-like"/>
</dbReference>